<dbReference type="InterPro" id="IPR052891">
    <property type="entry name" value="DNA-3mA_glycosylase"/>
</dbReference>
<dbReference type="Proteomes" id="UP001596425">
    <property type="component" value="Unassembled WGS sequence"/>
</dbReference>
<reference evidence="2" key="1">
    <citation type="journal article" date="2019" name="Int. J. Syst. Evol. Microbiol.">
        <title>The Global Catalogue of Microorganisms (GCM) 10K type strain sequencing project: providing services to taxonomists for standard genome sequencing and annotation.</title>
        <authorList>
            <consortium name="The Broad Institute Genomics Platform"/>
            <consortium name="The Broad Institute Genome Sequencing Center for Infectious Disease"/>
            <person name="Wu L."/>
            <person name="Ma J."/>
        </authorList>
    </citation>
    <scope>NUCLEOTIDE SEQUENCE [LARGE SCALE GENOMIC DNA]</scope>
    <source>
        <strain evidence="2">CGMCC 1.13718</strain>
    </source>
</reference>
<comment type="caution">
    <text evidence="1">The sequence shown here is derived from an EMBL/GenBank/DDBJ whole genome shotgun (WGS) entry which is preliminary data.</text>
</comment>
<dbReference type="EMBL" id="JBHSVR010000001">
    <property type="protein sequence ID" value="MFC6632433.1"/>
    <property type="molecule type" value="Genomic_DNA"/>
</dbReference>
<dbReference type="GO" id="GO:0008725">
    <property type="term" value="F:DNA-3-methyladenine glycosylase activity"/>
    <property type="evidence" value="ECO:0007669"/>
    <property type="project" value="UniProtKB-EC"/>
</dbReference>
<proteinExistence type="predicted"/>
<keyword evidence="1" id="KW-0326">Glycosidase</keyword>
<dbReference type="Gene3D" id="1.10.340.30">
    <property type="entry name" value="Hypothetical protein, domain 2"/>
    <property type="match status" value="1"/>
</dbReference>
<dbReference type="RefSeq" id="WP_193193537.1">
    <property type="nucleotide sequence ID" value="NZ_JACZFR010000047.1"/>
</dbReference>
<dbReference type="PANTHER" id="PTHR30037:SF3">
    <property type="entry name" value="BLR0857 PROTEIN"/>
    <property type="match status" value="1"/>
</dbReference>
<dbReference type="InterPro" id="IPR005019">
    <property type="entry name" value="Adenine_glyco"/>
</dbReference>
<accession>A0ABW1YI47</accession>
<evidence type="ECO:0000313" key="1">
    <source>
        <dbReference type="EMBL" id="MFC6632433.1"/>
    </source>
</evidence>
<keyword evidence="1" id="KW-0378">Hydrolase</keyword>
<dbReference type="Pfam" id="PF03352">
    <property type="entry name" value="Adenine_glyco"/>
    <property type="match status" value="1"/>
</dbReference>
<dbReference type="InterPro" id="IPR011257">
    <property type="entry name" value="DNA_glycosylase"/>
</dbReference>
<dbReference type="PANTHER" id="PTHR30037">
    <property type="entry name" value="DNA-3-METHYLADENINE GLYCOSYLASE 1"/>
    <property type="match status" value="1"/>
</dbReference>
<organism evidence="1 2">
    <name type="scientific">Microbulbifer taiwanensis</name>
    <dbReference type="NCBI Taxonomy" id="986746"/>
    <lineage>
        <taxon>Bacteria</taxon>
        <taxon>Pseudomonadati</taxon>
        <taxon>Pseudomonadota</taxon>
        <taxon>Gammaproteobacteria</taxon>
        <taxon>Cellvibrionales</taxon>
        <taxon>Microbulbiferaceae</taxon>
        <taxon>Microbulbifer</taxon>
    </lineage>
</organism>
<gene>
    <name evidence="1" type="ORF">ACFQBM_04030</name>
</gene>
<evidence type="ECO:0000313" key="2">
    <source>
        <dbReference type="Proteomes" id="UP001596425"/>
    </source>
</evidence>
<dbReference type="SUPFAM" id="SSF48150">
    <property type="entry name" value="DNA-glycosylase"/>
    <property type="match status" value="1"/>
</dbReference>
<protein>
    <submittedName>
        <fullName evidence="1">DNA-3-methyladenine glycosylase I</fullName>
        <ecNumber evidence="1">3.2.2.20</ecNumber>
    </submittedName>
</protein>
<name>A0ABW1YI47_9GAMM</name>
<sequence length="222" mass="25472">MRNFEEIEEKVIERFGGKSELQARLTRPESAANLRKVPDNRWLSEASRAVFQAGFNWKVVDSKWPRIEEIFQGFELSYCRFLSDEALEELLKRDGMIRHWKKTKSIQLNADFFWRLSEEHGGLGNYFAVWNSESYADNLRGLQKGGDRLGGKSAQVFLRRMGVDTLVFSNDMVRALVREGVVQKSPSSKKDWAALQQAMTGWQTQSGRSLNEISQILAFSIG</sequence>
<keyword evidence="2" id="KW-1185">Reference proteome</keyword>
<dbReference type="EC" id="3.2.2.20" evidence="1"/>